<dbReference type="PROSITE" id="PS50192">
    <property type="entry name" value="T_SNARE"/>
    <property type="match status" value="1"/>
</dbReference>
<keyword evidence="6" id="KW-0832">Ubl conjugation</keyword>
<dbReference type="SUPFAM" id="SSF58038">
    <property type="entry name" value="SNARE fusion complex"/>
    <property type="match status" value="1"/>
</dbReference>
<evidence type="ECO:0000256" key="6">
    <source>
        <dbReference type="ARBA" id="ARBA00022843"/>
    </source>
</evidence>
<dbReference type="GO" id="GO:0000149">
    <property type="term" value="F:SNARE binding"/>
    <property type="evidence" value="ECO:0007669"/>
    <property type="project" value="TreeGrafter"/>
</dbReference>
<evidence type="ECO:0000256" key="11">
    <source>
        <dbReference type="ARBA" id="ARBA00072662"/>
    </source>
</evidence>
<evidence type="ECO:0000256" key="1">
    <source>
        <dbReference type="ARBA" id="ARBA00004211"/>
    </source>
</evidence>
<keyword evidence="8" id="KW-0175">Coiled coil</keyword>
<keyword evidence="4" id="KW-0597">Phosphoprotein</keyword>
<evidence type="ECO:0000256" key="10">
    <source>
        <dbReference type="ARBA" id="ARBA00055629"/>
    </source>
</evidence>
<evidence type="ECO:0000259" key="12">
    <source>
        <dbReference type="PROSITE" id="PS50192"/>
    </source>
</evidence>
<proteinExistence type="inferred from homology"/>
<evidence type="ECO:0000256" key="2">
    <source>
        <dbReference type="ARBA" id="ARBA00009063"/>
    </source>
</evidence>
<evidence type="ECO:0000256" key="9">
    <source>
        <dbReference type="ARBA" id="ARBA00023136"/>
    </source>
</evidence>
<dbReference type="CDD" id="cd15852">
    <property type="entry name" value="SNARE_Syntaxin8"/>
    <property type="match status" value="1"/>
</dbReference>
<keyword evidence="9" id="KW-0472">Membrane</keyword>
<sequence length="215" mass="24599">MGDSWLSAYDACDRRGHGIMEKINERDLHPRGSSLYQKASANFRTEMMKFDTELESLKQELVQSATQHRLTHSEVDRRQVMIDKLITKKRRIDQAAKHDDHTGQRSDLFGPFADDDGLWGSRATSSLQQDVTNPFTSIGDIQQQQRHLIREQDEGLDALSGVLNRQKQMAIDIGNEVESQNELIDDIADHVDTTNQRLITETRHVRVIDKKSNTC</sequence>
<keyword evidence="3" id="KW-0813">Transport</keyword>
<dbReference type="PANTHER" id="PTHR19957:SF124">
    <property type="entry name" value="SYNTAXIN-8"/>
    <property type="match status" value="1"/>
</dbReference>
<evidence type="ECO:0000256" key="4">
    <source>
        <dbReference type="ARBA" id="ARBA00022553"/>
    </source>
</evidence>
<dbReference type="InterPro" id="IPR045242">
    <property type="entry name" value="Syntaxin"/>
</dbReference>
<dbReference type="GO" id="GO:0005484">
    <property type="term" value="F:SNAP receptor activity"/>
    <property type="evidence" value="ECO:0007669"/>
    <property type="project" value="TreeGrafter"/>
</dbReference>
<comment type="subcellular location">
    <subcellularLocation>
        <location evidence="1">Membrane</location>
        <topology evidence="1">Single-pass type IV membrane protein</topology>
    </subcellularLocation>
</comment>
<dbReference type="SMART" id="SM00397">
    <property type="entry name" value="t_SNARE"/>
    <property type="match status" value="1"/>
</dbReference>
<evidence type="ECO:0000256" key="8">
    <source>
        <dbReference type="ARBA" id="ARBA00023054"/>
    </source>
</evidence>
<dbReference type="InterPro" id="IPR041875">
    <property type="entry name" value="Syntaxin-8_SNARE"/>
</dbReference>
<feature type="domain" description="T-SNARE coiled-coil homology" evidence="12">
    <location>
        <begin position="146"/>
        <end position="208"/>
    </location>
</feature>
<comment type="caution">
    <text evidence="13">The sequence shown here is derived from an EMBL/GenBank/DDBJ whole genome shotgun (WGS) entry which is preliminary data.</text>
</comment>
<dbReference type="AlphaFoldDB" id="A0AAD9N6N8"/>
<accession>A0AAD9N6N8</accession>
<reference evidence="13" key="1">
    <citation type="journal article" date="2023" name="Mol. Biol. Evol.">
        <title>Third-Generation Sequencing Reveals the Adaptive Role of the Epigenome in Three Deep-Sea Polychaetes.</title>
        <authorList>
            <person name="Perez M."/>
            <person name="Aroh O."/>
            <person name="Sun Y."/>
            <person name="Lan Y."/>
            <person name="Juniper S.K."/>
            <person name="Young C.R."/>
            <person name="Angers B."/>
            <person name="Qian P.Y."/>
        </authorList>
    </citation>
    <scope>NUCLEOTIDE SEQUENCE</scope>
    <source>
        <strain evidence="13">P08H-3</strain>
    </source>
</reference>
<dbReference type="Proteomes" id="UP001208570">
    <property type="component" value="Unassembled WGS sequence"/>
</dbReference>
<comment type="similarity">
    <text evidence="2">Belongs to the syntaxin family.</text>
</comment>
<keyword evidence="7" id="KW-1133">Transmembrane helix</keyword>
<keyword evidence="14" id="KW-1185">Reference proteome</keyword>
<dbReference type="InterPro" id="IPR000727">
    <property type="entry name" value="T_SNARE_dom"/>
</dbReference>
<evidence type="ECO:0000256" key="7">
    <source>
        <dbReference type="ARBA" id="ARBA00022989"/>
    </source>
</evidence>
<dbReference type="GO" id="GO:0048278">
    <property type="term" value="P:vesicle docking"/>
    <property type="evidence" value="ECO:0007669"/>
    <property type="project" value="TreeGrafter"/>
</dbReference>
<dbReference type="GO" id="GO:0006906">
    <property type="term" value="P:vesicle fusion"/>
    <property type="evidence" value="ECO:0007669"/>
    <property type="project" value="TreeGrafter"/>
</dbReference>
<dbReference type="GO" id="GO:0031201">
    <property type="term" value="C:SNARE complex"/>
    <property type="evidence" value="ECO:0007669"/>
    <property type="project" value="TreeGrafter"/>
</dbReference>
<evidence type="ECO:0000256" key="5">
    <source>
        <dbReference type="ARBA" id="ARBA00022692"/>
    </source>
</evidence>
<dbReference type="Gene3D" id="1.20.5.110">
    <property type="match status" value="1"/>
</dbReference>
<dbReference type="FunFam" id="1.20.5.110:FF:000036">
    <property type="entry name" value="Putative Syntaxin-8"/>
    <property type="match status" value="1"/>
</dbReference>
<gene>
    <name evidence="13" type="ORF">LSH36_201g06021</name>
</gene>
<dbReference type="EMBL" id="JAODUP010000201">
    <property type="protein sequence ID" value="KAK2157001.1"/>
    <property type="molecule type" value="Genomic_DNA"/>
</dbReference>
<evidence type="ECO:0000256" key="3">
    <source>
        <dbReference type="ARBA" id="ARBA00022448"/>
    </source>
</evidence>
<dbReference type="GO" id="GO:0006886">
    <property type="term" value="P:intracellular protein transport"/>
    <property type="evidence" value="ECO:0007669"/>
    <property type="project" value="TreeGrafter"/>
</dbReference>
<evidence type="ECO:0000313" key="13">
    <source>
        <dbReference type="EMBL" id="KAK2157001.1"/>
    </source>
</evidence>
<evidence type="ECO:0000313" key="14">
    <source>
        <dbReference type="Proteomes" id="UP001208570"/>
    </source>
</evidence>
<name>A0AAD9N6N8_9ANNE</name>
<organism evidence="13 14">
    <name type="scientific">Paralvinella palmiformis</name>
    <dbReference type="NCBI Taxonomy" id="53620"/>
    <lineage>
        <taxon>Eukaryota</taxon>
        <taxon>Metazoa</taxon>
        <taxon>Spiralia</taxon>
        <taxon>Lophotrochozoa</taxon>
        <taxon>Annelida</taxon>
        <taxon>Polychaeta</taxon>
        <taxon>Sedentaria</taxon>
        <taxon>Canalipalpata</taxon>
        <taxon>Terebellida</taxon>
        <taxon>Terebelliformia</taxon>
        <taxon>Alvinellidae</taxon>
        <taxon>Paralvinella</taxon>
    </lineage>
</organism>
<dbReference type="PANTHER" id="PTHR19957">
    <property type="entry name" value="SYNTAXIN"/>
    <property type="match status" value="1"/>
</dbReference>
<dbReference type="GO" id="GO:0005770">
    <property type="term" value="C:late endosome"/>
    <property type="evidence" value="ECO:0007669"/>
    <property type="project" value="UniProtKB-ARBA"/>
</dbReference>
<protein>
    <recommendedName>
        <fullName evidence="11">Syntaxin-8</fullName>
    </recommendedName>
</protein>
<comment type="function">
    <text evidence="10">Vesicle trafficking protein that functions in the early secretory pathway, possibly by mediating retrograde transport from cis-Golgi membranes to the ER.</text>
</comment>
<keyword evidence="5" id="KW-0812">Transmembrane</keyword>